<name>A0A0B6Y879_9EUPU</name>
<feature type="non-terminal residue" evidence="1">
    <location>
        <position position="1"/>
    </location>
</feature>
<gene>
    <name evidence="1" type="primary">ORF17117</name>
</gene>
<proteinExistence type="predicted"/>
<evidence type="ECO:0000313" key="1">
    <source>
        <dbReference type="EMBL" id="CEK52527.1"/>
    </source>
</evidence>
<reference evidence="1" key="1">
    <citation type="submission" date="2014-12" db="EMBL/GenBank/DDBJ databases">
        <title>Insight into the proteome of Arion vulgaris.</title>
        <authorList>
            <person name="Aradska J."/>
            <person name="Bulat T."/>
            <person name="Smidak R."/>
            <person name="Sarate P."/>
            <person name="Gangsoo J."/>
            <person name="Sialana F."/>
            <person name="Bilban M."/>
            <person name="Lubec G."/>
        </authorList>
    </citation>
    <scope>NUCLEOTIDE SEQUENCE</scope>
    <source>
        <tissue evidence="1">Skin</tissue>
    </source>
</reference>
<dbReference type="EMBL" id="HACG01005662">
    <property type="protein sequence ID" value="CEK52527.1"/>
    <property type="molecule type" value="Transcribed_RNA"/>
</dbReference>
<accession>A0A0B6Y879</accession>
<organism evidence="1">
    <name type="scientific">Arion vulgaris</name>
    <dbReference type="NCBI Taxonomy" id="1028688"/>
    <lineage>
        <taxon>Eukaryota</taxon>
        <taxon>Metazoa</taxon>
        <taxon>Spiralia</taxon>
        <taxon>Lophotrochozoa</taxon>
        <taxon>Mollusca</taxon>
        <taxon>Gastropoda</taxon>
        <taxon>Heterobranchia</taxon>
        <taxon>Euthyneura</taxon>
        <taxon>Panpulmonata</taxon>
        <taxon>Eupulmonata</taxon>
        <taxon>Stylommatophora</taxon>
        <taxon>Helicina</taxon>
        <taxon>Arionoidea</taxon>
        <taxon>Arionidae</taxon>
        <taxon>Arion</taxon>
    </lineage>
</organism>
<sequence>IRNTNNHRPTKNKNYKICKTTSFNQNTKHRILKGILSVSRKSKKKMCVRLILFSLLANKNVLVKHLKQGCTF</sequence>
<protein>
    <submittedName>
        <fullName evidence="1">Uncharacterized protein</fullName>
    </submittedName>
</protein>
<dbReference type="AlphaFoldDB" id="A0A0B6Y879"/>